<accession>A0ABU7SQN3</accession>
<dbReference type="CDD" id="cd00118">
    <property type="entry name" value="LysM"/>
    <property type="match status" value="1"/>
</dbReference>
<dbReference type="Gene3D" id="3.10.350.10">
    <property type="entry name" value="LysM domain"/>
    <property type="match status" value="1"/>
</dbReference>
<protein>
    <submittedName>
        <fullName evidence="2">LysM domain-containing protein</fullName>
    </submittedName>
</protein>
<feature type="domain" description="LysM" evidence="1">
    <location>
        <begin position="1"/>
        <end position="38"/>
    </location>
</feature>
<dbReference type="Proteomes" id="UP001335665">
    <property type="component" value="Unassembled WGS sequence"/>
</dbReference>
<sequence length="38" mass="3937">GDTLSGIASAHGTTWQALAQKNGIVNPNVIYVGQTIKL</sequence>
<dbReference type="PROSITE" id="PS51782">
    <property type="entry name" value="LYSM"/>
    <property type="match status" value="1"/>
</dbReference>
<dbReference type="RefSeq" id="WP_331192596.1">
    <property type="nucleotide sequence ID" value="NZ_JAQSEO010000002.1"/>
</dbReference>
<evidence type="ECO:0000313" key="4">
    <source>
        <dbReference type="Proteomes" id="UP001335665"/>
    </source>
</evidence>
<dbReference type="SMART" id="SM00257">
    <property type="entry name" value="LysM"/>
    <property type="match status" value="1"/>
</dbReference>
<evidence type="ECO:0000259" key="1">
    <source>
        <dbReference type="PROSITE" id="PS51782"/>
    </source>
</evidence>
<dbReference type="Pfam" id="PF01476">
    <property type="entry name" value="LysM"/>
    <property type="match status" value="1"/>
</dbReference>
<dbReference type="EMBL" id="JAQSFA010000002">
    <property type="protein sequence ID" value="MEE6700392.1"/>
    <property type="molecule type" value="Genomic_DNA"/>
</dbReference>
<dbReference type="InterPro" id="IPR018392">
    <property type="entry name" value="LysM"/>
</dbReference>
<dbReference type="EMBL" id="JAQSFA010000049">
    <property type="protein sequence ID" value="MEE6701926.1"/>
    <property type="molecule type" value="Genomic_DNA"/>
</dbReference>
<keyword evidence="4" id="KW-1185">Reference proteome</keyword>
<evidence type="ECO:0000313" key="3">
    <source>
        <dbReference type="EMBL" id="MEE6701926.1"/>
    </source>
</evidence>
<dbReference type="SUPFAM" id="SSF54106">
    <property type="entry name" value="LysM domain"/>
    <property type="match status" value="1"/>
</dbReference>
<organism evidence="2 4">
    <name type="scientific">Limosilactobacillus pontis</name>
    <dbReference type="NCBI Taxonomy" id="35787"/>
    <lineage>
        <taxon>Bacteria</taxon>
        <taxon>Bacillati</taxon>
        <taxon>Bacillota</taxon>
        <taxon>Bacilli</taxon>
        <taxon>Lactobacillales</taxon>
        <taxon>Lactobacillaceae</taxon>
        <taxon>Limosilactobacillus</taxon>
    </lineage>
</organism>
<evidence type="ECO:0000313" key="2">
    <source>
        <dbReference type="EMBL" id="MEE6700392.1"/>
    </source>
</evidence>
<proteinExistence type="predicted"/>
<name>A0ABU7SQN3_9LACO</name>
<reference evidence="2 4" key="1">
    <citation type="submission" date="2023-02" db="EMBL/GenBank/DDBJ databases">
        <title>The predominant lactic acid bacteria and yeasts involved in the spontaneous fermentation of millet during the production of the traditional porridge Hausa koko in Ghana.</title>
        <authorList>
            <person name="Atter A."/>
            <person name="Diaz M."/>
        </authorList>
    </citation>
    <scope>NUCLEOTIDE SEQUENCE [LARGE SCALE GENOMIC DNA]</scope>
    <source>
        <strain evidence="2 4">FI11552</strain>
    </source>
</reference>
<gene>
    <name evidence="2" type="ORF">PS396_00945</name>
    <name evidence="3" type="ORF">PS396_09195</name>
</gene>
<comment type="caution">
    <text evidence="2">The sequence shown here is derived from an EMBL/GenBank/DDBJ whole genome shotgun (WGS) entry which is preliminary data.</text>
</comment>
<dbReference type="InterPro" id="IPR036779">
    <property type="entry name" value="LysM_dom_sf"/>
</dbReference>
<feature type="non-terminal residue" evidence="2">
    <location>
        <position position="1"/>
    </location>
</feature>